<evidence type="ECO:0000256" key="2">
    <source>
        <dbReference type="ARBA" id="ARBA00022679"/>
    </source>
</evidence>
<proteinExistence type="inferred from homology"/>
<dbReference type="EC" id="2.1.1.297" evidence="5"/>
<dbReference type="PROSITE" id="PS00092">
    <property type="entry name" value="N6_MTASE"/>
    <property type="match status" value="1"/>
</dbReference>
<dbReference type="NCBIfam" id="TIGR03534">
    <property type="entry name" value="RF_mod_PrmC"/>
    <property type="match status" value="1"/>
</dbReference>
<reference evidence="8" key="1">
    <citation type="submission" date="2022-05" db="EMBL/GenBank/DDBJ databases">
        <title>Impact of host demography and evolutionary history on endosymbiont molecular evolution: a test in carpenter ants (Genus Camponotus) and their Blochmannia endosymbionts.</title>
        <authorList>
            <person name="Manthey J.D."/>
            <person name="Giron J.C."/>
            <person name="Hruska J.P."/>
        </authorList>
    </citation>
    <scope>NUCLEOTIDE SEQUENCE</scope>
    <source>
        <strain evidence="8">C-006</strain>
    </source>
</reference>
<name>A0ABY4SYE5_9ENTR</name>
<feature type="binding site" evidence="5">
    <location>
        <begin position="118"/>
        <end position="122"/>
    </location>
    <ligand>
        <name>S-adenosyl-L-methionine</name>
        <dbReference type="ChEBI" id="CHEBI:59789"/>
    </ligand>
</feature>
<evidence type="ECO:0000259" key="6">
    <source>
        <dbReference type="Pfam" id="PF05175"/>
    </source>
</evidence>
<dbReference type="Proteomes" id="UP001056834">
    <property type="component" value="Chromosome"/>
</dbReference>
<accession>A0ABY4SYE5</accession>
<dbReference type="PANTHER" id="PTHR18895:SF74">
    <property type="entry name" value="MTRF1L RELEASE FACTOR GLUTAMINE METHYLTRANSFERASE"/>
    <property type="match status" value="1"/>
</dbReference>
<keyword evidence="9" id="KW-1185">Reference proteome</keyword>
<dbReference type="PANTHER" id="PTHR18895">
    <property type="entry name" value="HEMK METHYLTRANSFERASE"/>
    <property type="match status" value="1"/>
</dbReference>
<dbReference type="NCBIfam" id="TIGR00536">
    <property type="entry name" value="hemK_fam"/>
    <property type="match status" value="1"/>
</dbReference>
<dbReference type="HAMAP" id="MF_02126">
    <property type="entry name" value="RF_methyltr_PrmC"/>
    <property type="match status" value="1"/>
</dbReference>
<dbReference type="Gene3D" id="3.40.50.150">
    <property type="entry name" value="Vaccinia Virus protein VP39"/>
    <property type="match status" value="1"/>
</dbReference>
<dbReference type="InterPro" id="IPR019874">
    <property type="entry name" value="RF_methyltr_PrmC"/>
</dbReference>
<evidence type="ECO:0000256" key="1">
    <source>
        <dbReference type="ARBA" id="ARBA00022603"/>
    </source>
</evidence>
<evidence type="ECO:0000313" key="9">
    <source>
        <dbReference type="Proteomes" id="UP001056834"/>
    </source>
</evidence>
<dbReference type="SUPFAM" id="SSF53335">
    <property type="entry name" value="S-adenosyl-L-methionine-dependent methyltransferases"/>
    <property type="match status" value="1"/>
</dbReference>
<comment type="function">
    <text evidence="5">Methylates the class 1 translation termination release factors RF1/PrfA and RF2/PrfB on the glutamine residue of the universally conserved GGQ motif.</text>
</comment>
<keyword evidence="1 5" id="KW-0489">Methyltransferase</keyword>
<protein>
    <recommendedName>
        <fullName evidence="5">Release factor glutamine methyltransferase</fullName>
        <shortName evidence="5">RF MTase</shortName>
        <ecNumber evidence="5">2.1.1.297</ecNumber>
    </recommendedName>
    <alternativeName>
        <fullName evidence="5">N5-glutamine methyltransferase PrmC</fullName>
    </alternativeName>
    <alternativeName>
        <fullName evidence="5">Protein-(glutamine-N5) MTase PrmC</fullName>
    </alternativeName>
    <alternativeName>
        <fullName evidence="5">Protein-glutamine N-methyltransferase PrmC</fullName>
    </alternativeName>
</protein>
<evidence type="ECO:0000256" key="4">
    <source>
        <dbReference type="ARBA" id="ARBA00048391"/>
    </source>
</evidence>
<feature type="domain" description="Release factor glutamine methyltransferase N-terminal" evidence="7">
    <location>
        <begin position="5"/>
        <end position="73"/>
    </location>
</feature>
<dbReference type="InterPro" id="IPR050320">
    <property type="entry name" value="N5-glutamine_MTase"/>
</dbReference>
<feature type="binding site" evidence="5">
    <location>
        <position position="141"/>
    </location>
    <ligand>
        <name>S-adenosyl-L-methionine</name>
        <dbReference type="ChEBI" id="CHEBI:59789"/>
    </ligand>
</feature>
<evidence type="ECO:0000313" key="8">
    <source>
        <dbReference type="EMBL" id="URJ24859.1"/>
    </source>
</evidence>
<dbReference type="InterPro" id="IPR007848">
    <property type="entry name" value="Small_mtfrase_dom"/>
</dbReference>
<dbReference type="InterPro" id="IPR004556">
    <property type="entry name" value="HemK-like"/>
</dbReference>
<evidence type="ECO:0000259" key="7">
    <source>
        <dbReference type="Pfam" id="PF17827"/>
    </source>
</evidence>
<dbReference type="InterPro" id="IPR002052">
    <property type="entry name" value="DNA_methylase_N6_adenine_CS"/>
</dbReference>
<feature type="domain" description="Methyltransferase small" evidence="6">
    <location>
        <begin position="106"/>
        <end position="192"/>
    </location>
</feature>
<dbReference type="Pfam" id="PF17827">
    <property type="entry name" value="PrmC_N"/>
    <property type="match status" value="1"/>
</dbReference>
<feature type="binding site" evidence="5">
    <location>
        <position position="169"/>
    </location>
    <ligand>
        <name>S-adenosyl-L-methionine</name>
        <dbReference type="ChEBI" id="CHEBI:59789"/>
    </ligand>
</feature>
<evidence type="ECO:0000256" key="3">
    <source>
        <dbReference type="ARBA" id="ARBA00022691"/>
    </source>
</evidence>
<organism evidence="8 9">
    <name type="scientific">Candidatus Blochmannia ocreatus</name>
    <name type="common">nom. nud.</name>
    <dbReference type="NCBI Taxonomy" id="251538"/>
    <lineage>
        <taxon>Bacteria</taxon>
        <taxon>Pseudomonadati</taxon>
        <taxon>Pseudomonadota</taxon>
        <taxon>Gammaproteobacteria</taxon>
        <taxon>Enterobacterales</taxon>
        <taxon>Enterobacteriaceae</taxon>
        <taxon>ant endosymbionts</taxon>
        <taxon>Candidatus Blochmanniella</taxon>
    </lineage>
</organism>
<dbReference type="Pfam" id="PF05175">
    <property type="entry name" value="MTS"/>
    <property type="match status" value="1"/>
</dbReference>
<comment type="similarity">
    <text evidence="5">Belongs to the protein N5-glutamine methyltransferase family. PrmC subfamily.</text>
</comment>
<comment type="catalytic activity">
    <reaction evidence="4 5">
        <text>L-glutaminyl-[peptide chain release factor] + S-adenosyl-L-methionine = N(5)-methyl-L-glutaminyl-[peptide chain release factor] + S-adenosyl-L-homocysteine + H(+)</text>
        <dbReference type="Rhea" id="RHEA:42896"/>
        <dbReference type="Rhea" id="RHEA-COMP:10271"/>
        <dbReference type="Rhea" id="RHEA-COMP:10272"/>
        <dbReference type="ChEBI" id="CHEBI:15378"/>
        <dbReference type="ChEBI" id="CHEBI:30011"/>
        <dbReference type="ChEBI" id="CHEBI:57856"/>
        <dbReference type="ChEBI" id="CHEBI:59789"/>
        <dbReference type="ChEBI" id="CHEBI:61891"/>
        <dbReference type="EC" id="2.1.1.297"/>
    </reaction>
</comment>
<evidence type="ECO:0000256" key="5">
    <source>
        <dbReference type="HAMAP-Rule" id="MF_02126"/>
    </source>
</evidence>
<dbReference type="Gene3D" id="1.10.8.10">
    <property type="entry name" value="DNA helicase RuvA subunit, C-terminal domain"/>
    <property type="match status" value="1"/>
</dbReference>
<keyword evidence="2 5" id="KW-0808">Transferase</keyword>
<dbReference type="GO" id="GO:0032259">
    <property type="term" value="P:methylation"/>
    <property type="evidence" value="ECO:0007669"/>
    <property type="project" value="UniProtKB-KW"/>
</dbReference>
<dbReference type="EMBL" id="CP097762">
    <property type="protein sequence ID" value="URJ24859.1"/>
    <property type="molecule type" value="Genomic_DNA"/>
</dbReference>
<dbReference type="GO" id="GO:0102559">
    <property type="term" value="F:peptide chain release factor N(5)-glutamine methyltransferase activity"/>
    <property type="evidence" value="ECO:0007669"/>
    <property type="project" value="UniProtKB-EC"/>
</dbReference>
<feature type="binding site" evidence="5">
    <location>
        <position position="184"/>
    </location>
    <ligand>
        <name>S-adenosyl-L-methionine</name>
        <dbReference type="ChEBI" id="CHEBI:59789"/>
    </ligand>
</feature>
<keyword evidence="3 5" id="KW-0949">S-adenosyl-L-methionine</keyword>
<dbReference type="InterPro" id="IPR040758">
    <property type="entry name" value="PrmC_N"/>
</dbReference>
<gene>
    <name evidence="5 8" type="primary">prmC</name>
    <name evidence="8" type="ORF">M9405_01670</name>
</gene>
<dbReference type="CDD" id="cd02440">
    <property type="entry name" value="AdoMet_MTases"/>
    <property type="match status" value="1"/>
</dbReference>
<feature type="binding site" evidence="5">
    <location>
        <begin position="184"/>
        <end position="187"/>
    </location>
    <ligand>
        <name>substrate</name>
    </ligand>
</feature>
<dbReference type="RefSeq" id="WP_250222977.1">
    <property type="nucleotide sequence ID" value="NZ_CP097762.1"/>
</dbReference>
<dbReference type="InterPro" id="IPR029063">
    <property type="entry name" value="SAM-dependent_MTases_sf"/>
</dbReference>
<sequence length="279" mass="32356">MQWNQWLSWATSQLKNSDTPKRDAEILLEQVLKKSRAQLLAFGETLLEHNNIIQLNHLITRRKNREPIAYIIGYKEFWSLNFKVSRGTFIPRPDTECLIQHTLDLFNNTVNLNVLDLGTGIGTIALSIASEQPTWNITGIDCQNQALKLAEKNKASFNLKNVKFLHGNWFQKLMKKKFNLIISNPPYISKNDPCLKNSDLIFEPPRALISQKSGLSDLTIISKYSTQHLCHNGWLIMEHGWNQGEYIRTLLKKIKFTNICTIRDHNHQERITCGKWIIY</sequence>